<dbReference type="PROSITE" id="PS00095">
    <property type="entry name" value="C5_MTASE_2"/>
    <property type="match status" value="1"/>
</dbReference>
<keyword evidence="2 5" id="KW-0489">Methyltransferase</keyword>
<evidence type="ECO:0000256" key="2">
    <source>
        <dbReference type="ARBA" id="ARBA00022603"/>
    </source>
</evidence>
<dbReference type="STRING" id="452589.G9P328"/>
<evidence type="ECO:0000256" key="5">
    <source>
        <dbReference type="PROSITE-ProRule" id="PRU01016"/>
    </source>
</evidence>
<dbReference type="Gene3D" id="3.90.120.10">
    <property type="entry name" value="DNA Methylase, subunit A, domain 2"/>
    <property type="match status" value="1"/>
</dbReference>
<evidence type="ECO:0000313" key="7">
    <source>
        <dbReference type="EMBL" id="EHK42799.1"/>
    </source>
</evidence>
<keyword evidence="4 5" id="KW-0949">S-adenosyl-L-methionine</keyword>
<name>G9P328_HYPAI</name>
<keyword evidence="3 5" id="KW-0808">Transferase</keyword>
<dbReference type="PANTHER" id="PTHR10629:SF52">
    <property type="entry name" value="DNA (CYTOSINE-5)-METHYLTRANSFERASE 1"/>
    <property type="match status" value="1"/>
</dbReference>
<evidence type="ECO:0000256" key="6">
    <source>
        <dbReference type="SAM" id="MobiDB-lite"/>
    </source>
</evidence>
<dbReference type="OrthoDB" id="414133at2759"/>
<dbReference type="InterPro" id="IPR029063">
    <property type="entry name" value="SAM-dependent_MTases_sf"/>
</dbReference>
<evidence type="ECO:0000256" key="1">
    <source>
        <dbReference type="ARBA" id="ARBA00011975"/>
    </source>
</evidence>
<dbReference type="KEGG" id="tatv:25782830"/>
<dbReference type="PROSITE" id="PS51679">
    <property type="entry name" value="SAM_MT_C5"/>
    <property type="match status" value="1"/>
</dbReference>
<dbReference type="Gene3D" id="3.40.50.150">
    <property type="entry name" value="Vaccinia Virus protein VP39"/>
    <property type="match status" value="1"/>
</dbReference>
<dbReference type="GO" id="GO:0032259">
    <property type="term" value="P:methylation"/>
    <property type="evidence" value="ECO:0007669"/>
    <property type="project" value="UniProtKB-KW"/>
</dbReference>
<comment type="caution">
    <text evidence="7">The sequence shown here is derived from an EMBL/GenBank/DDBJ whole genome shotgun (WGS) entry which is preliminary data.</text>
</comment>
<evidence type="ECO:0000313" key="8">
    <source>
        <dbReference type="Proteomes" id="UP000005426"/>
    </source>
</evidence>
<dbReference type="EC" id="2.1.1.37" evidence="1"/>
<dbReference type="GO" id="GO:0003677">
    <property type="term" value="F:DNA binding"/>
    <property type="evidence" value="ECO:0007669"/>
    <property type="project" value="TreeGrafter"/>
</dbReference>
<dbReference type="Pfam" id="PF00145">
    <property type="entry name" value="DNA_methylase"/>
    <property type="match status" value="2"/>
</dbReference>
<dbReference type="InterPro" id="IPR001525">
    <property type="entry name" value="C5_MeTfrase"/>
</dbReference>
<dbReference type="AlphaFoldDB" id="G9P328"/>
<dbReference type="OMA" id="RNHITEQ"/>
<dbReference type="GO" id="GO:0003886">
    <property type="term" value="F:DNA (cytosine-5-)-methyltransferase activity"/>
    <property type="evidence" value="ECO:0007669"/>
    <property type="project" value="UniProtKB-EC"/>
</dbReference>
<feature type="region of interest" description="Disordered" evidence="6">
    <location>
        <begin position="268"/>
        <end position="299"/>
    </location>
</feature>
<dbReference type="InterPro" id="IPR031303">
    <property type="entry name" value="C5_meth_CS"/>
</dbReference>
<dbReference type="PROSITE" id="PS00094">
    <property type="entry name" value="C5_MTASE_1"/>
    <property type="match status" value="1"/>
</dbReference>
<reference evidence="7 8" key="1">
    <citation type="journal article" date="2011" name="Genome Biol.">
        <title>Comparative genome sequence analysis underscores mycoparasitism as the ancestral life style of Trichoderma.</title>
        <authorList>
            <person name="Kubicek C.P."/>
            <person name="Herrera-Estrella A."/>
            <person name="Seidl-Seiboth V."/>
            <person name="Martinez D.A."/>
            <person name="Druzhinina I.S."/>
            <person name="Thon M."/>
            <person name="Zeilinger S."/>
            <person name="Casas-Flores S."/>
            <person name="Horwitz B.A."/>
            <person name="Mukherjee P.K."/>
            <person name="Mukherjee M."/>
            <person name="Kredics L."/>
            <person name="Alcaraz L.D."/>
            <person name="Aerts A."/>
            <person name="Antal Z."/>
            <person name="Atanasova L."/>
            <person name="Cervantes-Badillo M.G."/>
            <person name="Challacombe J."/>
            <person name="Chertkov O."/>
            <person name="McCluskey K."/>
            <person name="Coulpier F."/>
            <person name="Deshpande N."/>
            <person name="von Doehren H."/>
            <person name="Ebbole D.J."/>
            <person name="Esquivel-Naranjo E.U."/>
            <person name="Fekete E."/>
            <person name="Flipphi M."/>
            <person name="Glaser F."/>
            <person name="Gomez-Rodriguez E.Y."/>
            <person name="Gruber S."/>
            <person name="Han C."/>
            <person name="Henrissat B."/>
            <person name="Hermosa R."/>
            <person name="Hernandez-Onate M."/>
            <person name="Karaffa L."/>
            <person name="Kosti I."/>
            <person name="Le Crom S."/>
            <person name="Lindquist E."/>
            <person name="Lucas S."/>
            <person name="Luebeck M."/>
            <person name="Luebeck P.S."/>
            <person name="Margeot A."/>
            <person name="Metz B."/>
            <person name="Misra M."/>
            <person name="Nevalainen H."/>
            <person name="Omann M."/>
            <person name="Packer N."/>
            <person name="Perrone G."/>
            <person name="Uresti-Rivera E.E."/>
            <person name="Salamov A."/>
            <person name="Schmoll M."/>
            <person name="Seiboth B."/>
            <person name="Shapiro H."/>
            <person name="Sukno S."/>
            <person name="Tamayo-Ramos J.A."/>
            <person name="Tisch D."/>
            <person name="Wiest A."/>
            <person name="Wilkinson H.H."/>
            <person name="Zhang M."/>
            <person name="Coutinho P.M."/>
            <person name="Kenerley C.M."/>
            <person name="Monte E."/>
            <person name="Baker S.E."/>
            <person name="Grigoriev I.V."/>
        </authorList>
    </citation>
    <scope>NUCLEOTIDE SEQUENCE [LARGE SCALE GENOMIC DNA]</scope>
    <source>
        <strain evidence="8">ATCC 20476 / IMI 206040</strain>
    </source>
</reference>
<protein>
    <recommendedName>
        <fullName evidence="1">DNA (cytosine-5-)-methyltransferase</fullName>
        <ecNumber evidence="1">2.1.1.37</ecNumber>
    </recommendedName>
</protein>
<dbReference type="GeneID" id="25782830"/>
<dbReference type="Proteomes" id="UP000005426">
    <property type="component" value="Unassembled WGS sequence"/>
</dbReference>
<feature type="active site" evidence="5">
    <location>
        <position position="26"/>
    </location>
</feature>
<dbReference type="GO" id="GO:0005634">
    <property type="term" value="C:nucleus"/>
    <property type="evidence" value="ECO:0007669"/>
    <property type="project" value="TreeGrafter"/>
</dbReference>
<dbReference type="PANTHER" id="PTHR10629">
    <property type="entry name" value="CYTOSINE-SPECIFIC METHYLTRANSFERASE"/>
    <property type="match status" value="1"/>
</dbReference>
<dbReference type="InterPro" id="IPR018117">
    <property type="entry name" value="C5_DNA_meth_AS"/>
</dbReference>
<keyword evidence="8" id="KW-1185">Reference proteome</keyword>
<dbReference type="GO" id="GO:0044027">
    <property type="term" value="P:negative regulation of gene expression via chromosomal CpG island methylation"/>
    <property type="evidence" value="ECO:0007669"/>
    <property type="project" value="TreeGrafter"/>
</dbReference>
<evidence type="ECO:0000256" key="4">
    <source>
        <dbReference type="ARBA" id="ARBA00022691"/>
    </source>
</evidence>
<proteinExistence type="inferred from homology"/>
<sequence length="320" mass="36638">MSVDDFILATKDRPMRADVLHLSPPCQYFSPAHTHQSAHDDTNIFAMYGCLALVDKLRPRLFTLEQTFGITHERHRQYLRALIGDFTQQGYSVRWKVVRLCTWGLAQDRKRLIMLAASPGEKLPPFPQPTHSENGVGGLKPYTTIRKAISPIRVGDNLHDLNNVKYFQPRRPPLNADGLAGTITTGGNEVYYPDGTRDFTVREYACIQGFPKYHRFLGTKTCIRRQIGNAFPPNTVQMLYKHLEEWLLKQDGITRYQPMADSVMIVDDSDSDDSDDSFRWQTSSGAYSSPEMDDDIMEIDSPQSRPRYVHRRDHCIIDLT</sequence>
<gene>
    <name evidence="7" type="ORF">TRIATDRAFT_310388</name>
</gene>
<evidence type="ECO:0000256" key="3">
    <source>
        <dbReference type="ARBA" id="ARBA00022679"/>
    </source>
</evidence>
<accession>G9P328</accession>
<organism evidence="7 8">
    <name type="scientific">Hypocrea atroviridis (strain ATCC 20476 / IMI 206040)</name>
    <name type="common">Trichoderma atroviride</name>
    <dbReference type="NCBI Taxonomy" id="452589"/>
    <lineage>
        <taxon>Eukaryota</taxon>
        <taxon>Fungi</taxon>
        <taxon>Dikarya</taxon>
        <taxon>Ascomycota</taxon>
        <taxon>Pezizomycotina</taxon>
        <taxon>Sordariomycetes</taxon>
        <taxon>Hypocreomycetidae</taxon>
        <taxon>Hypocreales</taxon>
        <taxon>Hypocreaceae</taxon>
        <taxon>Trichoderma</taxon>
    </lineage>
</organism>
<comment type="similarity">
    <text evidence="5">Belongs to the class I-like SAM-binding methyltransferase superfamily. C5-methyltransferase family.</text>
</comment>
<dbReference type="EMBL" id="ABDG02000026">
    <property type="protein sequence ID" value="EHK42799.1"/>
    <property type="molecule type" value="Genomic_DNA"/>
</dbReference>
<dbReference type="SUPFAM" id="SSF53335">
    <property type="entry name" value="S-adenosyl-L-methionine-dependent methyltransferases"/>
    <property type="match status" value="1"/>
</dbReference>
<dbReference type="InterPro" id="IPR050390">
    <property type="entry name" value="C5-Methyltransferase"/>
</dbReference>
<dbReference type="HOGENOM" id="CLU_868956_0_0_1"/>
<dbReference type="eggNOG" id="ENOG502RYYW">
    <property type="taxonomic scope" value="Eukaryota"/>
</dbReference>